<gene>
    <name evidence="6" type="ORF">OXD698_LOCUS51291</name>
</gene>
<organism evidence="6 7">
    <name type="scientific">Adineta steineri</name>
    <dbReference type="NCBI Taxonomy" id="433720"/>
    <lineage>
        <taxon>Eukaryota</taxon>
        <taxon>Metazoa</taxon>
        <taxon>Spiralia</taxon>
        <taxon>Gnathifera</taxon>
        <taxon>Rotifera</taxon>
        <taxon>Eurotatoria</taxon>
        <taxon>Bdelloidea</taxon>
        <taxon>Adinetida</taxon>
        <taxon>Adinetidae</taxon>
        <taxon>Adineta</taxon>
    </lineage>
</organism>
<dbReference type="InterPro" id="IPR039758">
    <property type="entry name" value="NAGK-like"/>
</dbReference>
<dbReference type="EC" id="2.7.1.59" evidence="2"/>
<evidence type="ECO:0000259" key="5">
    <source>
        <dbReference type="Pfam" id="PF01869"/>
    </source>
</evidence>
<comment type="caution">
    <text evidence="6">The sequence shown here is derived from an EMBL/GenBank/DDBJ whole genome shotgun (WGS) entry which is preliminary data.</text>
</comment>
<dbReference type="InterPro" id="IPR043129">
    <property type="entry name" value="ATPase_NBD"/>
</dbReference>
<dbReference type="Proteomes" id="UP000663844">
    <property type="component" value="Unassembled WGS sequence"/>
</dbReference>
<evidence type="ECO:0000256" key="4">
    <source>
        <dbReference type="ARBA" id="ARBA00031123"/>
    </source>
</evidence>
<dbReference type="InterPro" id="IPR002731">
    <property type="entry name" value="ATPase_BadF"/>
</dbReference>
<evidence type="ECO:0000256" key="2">
    <source>
        <dbReference type="ARBA" id="ARBA00012122"/>
    </source>
</evidence>
<feature type="non-terminal residue" evidence="6">
    <location>
        <position position="1"/>
    </location>
</feature>
<proteinExistence type="inferred from homology"/>
<dbReference type="AlphaFoldDB" id="A0A820P865"/>
<accession>A0A820P865</accession>
<sequence length="134" mass="14968">QANVRNELELLGMDTSKVSVGEDLIAPVPNGGVVIISGTGSNCVVYNQDGSSKRAGGWGHLLGDEGGAYWIAQRAIKRVFDHDDNLNLSRYDLTRLSNEIKAYFKVQHISQLLNYFYKNFQKDFIARFTKVIAE</sequence>
<dbReference type="GO" id="GO:0045127">
    <property type="term" value="F:N-acetylglucosamine kinase activity"/>
    <property type="evidence" value="ECO:0007669"/>
    <property type="project" value="UniProtKB-EC"/>
</dbReference>
<dbReference type="PANTHER" id="PTHR12862">
    <property type="entry name" value="BADF TYPE ATPASE DOMAIN-CONTAINING PROTEIN"/>
    <property type="match status" value="1"/>
</dbReference>
<evidence type="ECO:0000313" key="7">
    <source>
        <dbReference type="Proteomes" id="UP000663844"/>
    </source>
</evidence>
<dbReference type="SUPFAM" id="SSF53067">
    <property type="entry name" value="Actin-like ATPase domain"/>
    <property type="match status" value="1"/>
</dbReference>
<protein>
    <recommendedName>
        <fullName evidence="3">N-acetyl-D-glucosamine kinase</fullName>
        <ecNumber evidence="2">2.7.1.59</ecNumber>
    </recommendedName>
    <alternativeName>
        <fullName evidence="4">GlcNAc kinase</fullName>
    </alternativeName>
</protein>
<comment type="similarity">
    <text evidence="1">Belongs to the eukaryotic-type N-acetylglucosamine kinase family.</text>
</comment>
<dbReference type="Pfam" id="PF01869">
    <property type="entry name" value="BcrAD_BadFG"/>
    <property type="match status" value="1"/>
</dbReference>
<evidence type="ECO:0000313" key="6">
    <source>
        <dbReference type="EMBL" id="CAF4397840.1"/>
    </source>
</evidence>
<dbReference type="EMBL" id="CAJOAZ010026055">
    <property type="protein sequence ID" value="CAF4397840.1"/>
    <property type="molecule type" value="Genomic_DNA"/>
</dbReference>
<name>A0A820P865_9BILA</name>
<dbReference type="Gene3D" id="3.30.420.40">
    <property type="match status" value="1"/>
</dbReference>
<dbReference type="PANTHER" id="PTHR12862:SF0">
    <property type="entry name" value="N-ACETYL-D-GLUCOSAMINE KINASE"/>
    <property type="match status" value="1"/>
</dbReference>
<feature type="domain" description="ATPase BadF/BadG/BcrA/BcrD type" evidence="5">
    <location>
        <begin position="31"/>
        <end position="87"/>
    </location>
</feature>
<reference evidence="6" key="1">
    <citation type="submission" date="2021-02" db="EMBL/GenBank/DDBJ databases">
        <authorList>
            <person name="Nowell W R."/>
        </authorList>
    </citation>
    <scope>NUCLEOTIDE SEQUENCE</scope>
</reference>
<evidence type="ECO:0000256" key="1">
    <source>
        <dbReference type="ARBA" id="ARBA00006198"/>
    </source>
</evidence>
<feature type="non-terminal residue" evidence="6">
    <location>
        <position position="134"/>
    </location>
</feature>
<evidence type="ECO:0000256" key="3">
    <source>
        <dbReference type="ARBA" id="ARBA00014974"/>
    </source>
</evidence>